<comment type="similarity">
    <text evidence="1">Belongs to the FlgD family.</text>
</comment>
<evidence type="ECO:0000256" key="2">
    <source>
        <dbReference type="ARBA" id="ARBA00022795"/>
    </source>
</evidence>
<keyword evidence="4" id="KW-0969">Cilium</keyword>
<name>A0A1I0VMK9_9BACI</name>
<feature type="compositionally biased region" description="Polar residues" evidence="3">
    <location>
        <begin position="140"/>
        <end position="155"/>
    </location>
</feature>
<evidence type="ECO:0000256" key="1">
    <source>
        <dbReference type="ARBA" id="ARBA00010577"/>
    </source>
</evidence>
<dbReference type="EMBL" id="FOJW01000001">
    <property type="protein sequence ID" value="SFA77572.1"/>
    <property type="molecule type" value="Genomic_DNA"/>
</dbReference>
<evidence type="ECO:0000313" key="5">
    <source>
        <dbReference type="Proteomes" id="UP000198642"/>
    </source>
</evidence>
<organism evidence="4 5">
    <name type="scientific">Lentibacillus halodurans</name>
    <dbReference type="NCBI Taxonomy" id="237679"/>
    <lineage>
        <taxon>Bacteria</taxon>
        <taxon>Bacillati</taxon>
        <taxon>Bacillota</taxon>
        <taxon>Bacilli</taxon>
        <taxon>Bacillales</taxon>
        <taxon>Bacillaceae</taxon>
        <taxon>Lentibacillus</taxon>
    </lineage>
</organism>
<dbReference type="STRING" id="237679.SAMN04488072_101526"/>
<evidence type="ECO:0000313" key="4">
    <source>
        <dbReference type="EMBL" id="SFA77572.1"/>
    </source>
</evidence>
<dbReference type="NCBIfam" id="NF007197">
    <property type="entry name" value="PRK09618.1"/>
    <property type="match status" value="1"/>
</dbReference>
<keyword evidence="4" id="KW-0966">Cell projection</keyword>
<dbReference type="InterPro" id="IPR005648">
    <property type="entry name" value="FlgD"/>
</dbReference>
<keyword evidence="4" id="KW-0282">Flagellum</keyword>
<reference evidence="4 5" key="1">
    <citation type="submission" date="2016-10" db="EMBL/GenBank/DDBJ databases">
        <authorList>
            <person name="de Groot N.N."/>
        </authorList>
    </citation>
    <scope>NUCLEOTIDE SEQUENCE [LARGE SCALE GENOMIC DNA]</scope>
    <source>
        <strain evidence="4 5">CGMCC 1.3702</strain>
    </source>
</reference>
<keyword evidence="5" id="KW-1185">Reference proteome</keyword>
<accession>A0A1I0VMK9</accession>
<dbReference type="Proteomes" id="UP000198642">
    <property type="component" value="Unassembled WGS sequence"/>
</dbReference>
<sequence>MRKMTAIDSSLYLNNQQTERVPSPDLGKDEFLKILMTQLQNQDPSSPMDNEQFISQMASFSQLEQTMNMANSIDQLVQQQNVSPILQYSHMIGKEVSYYPYDEETGEKLDIETSKVTAVSQHEGLAVLDLENGEKIYADSITQVSDPSADTNNGTDADDINGPHPDEGSD</sequence>
<keyword evidence="2" id="KW-1005">Bacterial flagellum biogenesis</keyword>
<proteinExistence type="inferred from homology"/>
<dbReference type="Pfam" id="PF03963">
    <property type="entry name" value="FlgD"/>
    <property type="match status" value="1"/>
</dbReference>
<protein>
    <submittedName>
        <fullName evidence="4">Flagellar basal-body rod modification protein FlgD</fullName>
    </submittedName>
</protein>
<evidence type="ECO:0000256" key="3">
    <source>
        <dbReference type="SAM" id="MobiDB-lite"/>
    </source>
</evidence>
<gene>
    <name evidence="4" type="ORF">SAMN04488072_101526</name>
</gene>
<dbReference type="GO" id="GO:0044781">
    <property type="term" value="P:bacterial-type flagellum organization"/>
    <property type="evidence" value="ECO:0007669"/>
    <property type="project" value="UniProtKB-KW"/>
</dbReference>
<dbReference type="AlphaFoldDB" id="A0A1I0VMK9"/>
<feature type="region of interest" description="Disordered" evidence="3">
    <location>
        <begin position="139"/>
        <end position="170"/>
    </location>
</feature>